<reference evidence="2" key="1">
    <citation type="submission" date="2018-09" db="EMBL/GenBank/DDBJ databases">
        <authorList>
            <person name="Zhu H."/>
        </authorList>
    </citation>
    <scope>NUCLEOTIDE SEQUENCE [LARGE SCALE GENOMIC DNA]</scope>
    <source>
        <strain evidence="2">K2R23-3</strain>
    </source>
</reference>
<dbReference type="InterPro" id="IPR015231">
    <property type="entry name" value="DUF1934"/>
</dbReference>
<dbReference type="KEGG" id="paek:D3873_02495"/>
<dbReference type="OrthoDB" id="2352933at2"/>
<gene>
    <name evidence="1" type="ORF">D3873_02495</name>
</gene>
<proteinExistence type="predicted"/>
<dbReference type="SUPFAM" id="SSF50814">
    <property type="entry name" value="Lipocalins"/>
    <property type="match status" value="1"/>
</dbReference>
<dbReference type="Pfam" id="PF09148">
    <property type="entry name" value="DUF1934"/>
    <property type="match status" value="1"/>
</dbReference>
<dbReference type="Gene3D" id="2.40.128.20">
    <property type="match status" value="1"/>
</dbReference>
<protein>
    <submittedName>
        <fullName evidence="1">DUF1934 domain-containing protein</fullName>
    </submittedName>
</protein>
<dbReference type="EMBL" id="CP032418">
    <property type="protein sequence ID" value="AYC28794.1"/>
    <property type="molecule type" value="Genomic_DNA"/>
</dbReference>
<dbReference type="AlphaFoldDB" id="A0A385YQM6"/>
<dbReference type="Proteomes" id="UP000265725">
    <property type="component" value="Chromosome"/>
</dbReference>
<keyword evidence="2" id="KW-1185">Reference proteome</keyword>
<name>A0A385YQM6_9BACL</name>
<sequence length="140" mass="15984">METAVKVKLKTVIQQSGEQPEMYELWSRGTSRRRGDSLYLQYEEIQDEKAIKTTLKIKQSEALILRSGGVNMRLAFTKGAEQTGSYESEYGTLMVKTKTKQLEQRDTEHGGEIDISYDLIVGGQHVGFYTLEFTYTEETI</sequence>
<dbReference type="InterPro" id="IPR012674">
    <property type="entry name" value="Calycin"/>
</dbReference>
<dbReference type="RefSeq" id="WP_119882538.1">
    <property type="nucleotide sequence ID" value="NZ_CP032418.1"/>
</dbReference>
<evidence type="ECO:0000313" key="2">
    <source>
        <dbReference type="Proteomes" id="UP000265725"/>
    </source>
</evidence>
<accession>A0A385YQM6</accession>
<organism evidence="1 2">
    <name type="scientific">Paenisporosarcina cavernae</name>
    <dbReference type="NCBI Taxonomy" id="2320858"/>
    <lineage>
        <taxon>Bacteria</taxon>
        <taxon>Bacillati</taxon>
        <taxon>Bacillota</taxon>
        <taxon>Bacilli</taxon>
        <taxon>Bacillales</taxon>
        <taxon>Caryophanaceae</taxon>
        <taxon>Paenisporosarcina</taxon>
    </lineage>
</organism>
<evidence type="ECO:0000313" key="1">
    <source>
        <dbReference type="EMBL" id="AYC28794.1"/>
    </source>
</evidence>